<feature type="chain" id="PRO_5011464368" evidence="2">
    <location>
        <begin position="25"/>
        <end position="121"/>
    </location>
</feature>
<evidence type="ECO:0000313" key="3">
    <source>
        <dbReference type="EMBL" id="SFI19519.1"/>
    </source>
</evidence>
<organism evidence="3 4">
    <name type="scientific">Planctomicrobium piriforme</name>
    <dbReference type="NCBI Taxonomy" id="1576369"/>
    <lineage>
        <taxon>Bacteria</taxon>
        <taxon>Pseudomonadati</taxon>
        <taxon>Planctomycetota</taxon>
        <taxon>Planctomycetia</taxon>
        <taxon>Planctomycetales</taxon>
        <taxon>Planctomycetaceae</taxon>
        <taxon>Planctomicrobium</taxon>
    </lineage>
</organism>
<feature type="compositionally biased region" description="Polar residues" evidence="1">
    <location>
        <begin position="69"/>
        <end position="80"/>
    </location>
</feature>
<feature type="signal peptide" evidence="2">
    <location>
        <begin position="1"/>
        <end position="24"/>
    </location>
</feature>
<dbReference type="RefSeq" id="WP_139228382.1">
    <property type="nucleotide sequence ID" value="NZ_FOQD01000006.1"/>
</dbReference>
<proteinExistence type="predicted"/>
<dbReference type="Proteomes" id="UP000199518">
    <property type="component" value="Unassembled WGS sequence"/>
</dbReference>
<reference evidence="4" key="1">
    <citation type="submission" date="2016-10" db="EMBL/GenBank/DDBJ databases">
        <authorList>
            <person name="Varghese N."/>
            <person name="Submissions S."/>
        </authorList>
    </citation>
    <scope>NUCLEOTIDE SEQUENCE [LARGE SCALE GENOMIC DNA]</scope>
    <source>
        <strain evidence="4">DSM 26348</strain>
    </source>
</reference>
<dbReference type="PROSITE" id="PS51257">
    <property type="entry name" value="PROKAR_LIPOPROTEIN"/>
    <property type="match status" value="1"/>
</dbReference>
<dbReference type="AlphaFoldDB" id="A0A1I3G7Q4"/>
<keyword evidence="4" id="KW-1185">Reference proteome</keyword>
<dbReference type="STRING" id="1576369.SAMN05421753_106227"/>
<evidence type="ECO:0000256" key="2">
    <source>
        <dbReference type="SAM" id="SignalP"/>
    </source>
</evidence>
<protein>
    <submittedName>
        <fullName evidence="3">Uncharacterized protein</fullName>
    </submittedName>
</protein>
<name>A0A1I3G7Q4_9PLAN</name>
<dbReference type="EMBL" id="FOQD01000006">
    <property type="protein sequence ID" value="SFI19519.1"/>
    <property type="molecule type" value="Genomic_DNA"/>
</dbReference>
<sequence>MRRPLPSFCPAMRCLLVALLLATASGCEVGHSWFSMSSDSPSPWFGFDLLPRRRTSQVMPRMPGERDTSSSAKNTIQTASDRNRGEKAFSRELNLPSIPAFFDGNREQELSFTGPEGTFSR</sequence>
<keyword evidence="2" id="KW-0732">Signal</keyword>
<feature type="region of interest" description="Disordered" evidence="1">
    <location>
        <begin position="56"/>
        <end position="88"/>
    </location>
</feature>
<accession>A0A1I3G7Q4</accession>
<gene>
    <name evidence="3" type="ORF">SAMN05421753_106227</name>
</gene>
<evidence type="ECO:0000313" key="4">
    <source>
        <dbReference type="Proteomes" id="UP000199518"/>
    </source>
</evidence>
<evidence type="ECO:0000256" key="1">
    <source>
        <dbReference type="SAM" id="MobiDB-lite"/>
    </source>
</evidence>